<evidence type="ECO:0000313" key="3">
    <source>
        <dbReference type="EMBL" id="OIW06398.1"/>
    </source>
</evidence>
<dbReference type="NCBIfam" id="TIGR01614">
    <property type="entry name" value="PME_inhib"/>
    <property type="match status" value="1"/>
</dbReference>
<dbReference type="InterPro" id="IPR006501">
    <property type="entry name" value="Pectinesterase_inhib_dom"/>
</dbReference>
<evidence type="ECO:0000256" key="1">
    <source>
        <dbReference type="SAM" id="SignalP"/>
    </source>
</evidence>
<name>A0A1J7H0Z1_LUPAN</name>
<dbReference type="SUPFAM" id="SSF101148">
    <property type="entry name" value="Plant invertase/pectin methylesterase inhibitor"/>
    <property type="match status" value="1"/>
</dbReference>
<dbReference type="KEGG" id="lang:109353758"/>
<feature type="domain" description="Pectinesterase inhibitor" evidence="2">
    <location>
        <begin position="31"/>
        <end position="146"/>
    </location>
</feature>
<keyword evidence="1" id="KW-0732">Signal</keyword>
<dbReference type="EMBL" id="CM007368">
    <property type="protein sequence ID" value="OIW06398.1"/>
    <property type="molecule type" value="Genomic_DNA"/>
</dbReference>
<keyword evidence="4" id="KW-1185">Reference proteome</keyword>
<evidence type="ECO:0000313" key="4">
    <source>
        <dbReference type="Proteomes" id="UP000188354"/>
    </source>
</evidence>
<accession>A0A1J7H0Z1</accession>
<gene>
    <name evidence="3" type="ORF">TanjilG_13584</name>
</gene>
<reference evidence="3 4" key="1">
    <citation type="journal article" date="2017" name="Plant Biotechnol. J.">
        <title>A comprehensive draft genome sequence for lupin (Lupinus angustifolius), an emerging health food: insights into plant-microbe interactions and legume evolution.</title>
        <authorList>
            <person name="Hane J.K."/>
            <person name="Ming Y."/>
            <person name="Kamphuis L.G."/>
            <person name="Nelson M.N."/>
            <person name="Garg G."/>
            <person name="Atkins C.A."/>
            <person name="Bayer P.E."/>
            <person name="Bravo A."/>
            <person name="Bringans S."/>
            <person name="Cannon S."/>
            <person name="Edwards D."/>
            <person name="Foley R."/>
            <person name="Gao L.L."/>
            <person name="Harrison M.J."/>
            <person name="Huang W."/>
            <person name="Hurgobin B."/>
            <person name="Li S."/>
            <person name="Liu C.W."/>
            <person name="McGrath A."/>
            <person name="Morahan G."/>
            <person name="Murray J."/>
            <person name="Weller J."/>
            <person name="Jian J."/>
            <person name="Singh K.B."/>
        </authorList>
    </citation>
    <scope>NUCLEOTIDE SEQUENCE [LARGE SCALE GENOMIC DNA]</scope>
    <source>
        <strain evidence="4">cv. Tanjil</strain>
        <tissue evidence="3">Whole plant</tissue>
    </source>
</reference>
<dbReference type="Gene3D" id="1.20.140.40">
    <property type="entry name" value="Invertase/pectin methylesterase inhibitor family protein"/>
    <property type="match status" value="1"/>
</dbReference>
<dbReference type="Proteomes" id="UP000188354">
    <property type="component" value="Chromosome LG08"/>
</dbReference>
<dbReference type="Pfam" id="PF04043">
    <property type="entry name" value="PMEI"/>
    <property type="match status" value="1"/>
</dbReference>
<proteinExistence type="predicted"/>
<dbReference type="PANTHER" id="PTHR31890:SF9">
    <property type="entry name" value="PLANT INVERTASE_PECTIN METHYLESTERASE INHIBITOR SUPERFAMILY PROTEIN"/>
    <property type="match status" value="1"/>
</dbReference>
<dbReference type="OMA" id="IAECANS"/>
<feature type="signal peptide" evidence="1">
    <location>
        <begin position="1"/>
        <end position="27"/>
    </location>
</feature>
<sequence>MNSSKVSYLLPTLFMILISHSPIPASSQSLYESVCKETGQDAGLCLQLLKANPQISSAKNYRDLSKLILDLAITKGTQGQNVLLNLQKTNPSPAIRQCATNDYVGTIGSLKSAIRELPVDLQTAQYDARVAGDGPANCATAITAAKINNPTIFNINKMTSLLCKVAFLALEHVS</sequence>
<organism evidence="3 4">
    <name type="scientific">Lupinus angustifolius</name>
    <name type="common">Narrow-leaved blue lupine</name>
    <dbReference type="NCBI Taxonomy" id="3871"/>
    <lineage>
        <taxon>Eukaryota</taxon>
        <taxon>Viridiplantae</taxon>
        <taxon>Streptophyta</taxon>
        <taxon>Embryophyta</taxon>
        <taxon>Tracheophyta</taxon>
        <taxon>Spermatophyta</taxon>
        <taxon>Magnoliopsida</taxon>
        <taxon>eudicotyledons</taxon>
        <taxon>Gunneridae</taxon>
        <taxon>Pentapetalae</taxon>
        <taxon>rosids</taxon>
        <taxon>fabids</taxon>
        <taxon>Fabales</taxon>
        <taxon>Fabaceae</taxon>
        <taxon>Papilionoideae</taxon>
        <taxon>50 kb inversion clade</taxon>
        <taxon>genistoids sensu lato</taxon>
        <taxon>core genistoids</taxon>
        <taxon>Genisteae</taxon>
        <taxon>Lupinus</taxon>
    </lineage>
</organism>
<dbReference type="OrthoDB" id="1094634at2759"/>
<dbReference type="PANTHER" id="PTHR31890">
    <property type="entry name" value="PLANT INVERTASE/PECTIN METHYLESTERASE INHIBITOR SUPERFAMILY PROTEIN"/>
    <property type="match status" value="1"/>
</dbReference>
<evidence type="ECO:0000259" key="2">
    <source>
        <dbReference type="Pfam" id="PF04043"/>
    </source>
</evidence>
<dbReference type="Gramene" id="OIW06398">
    <property type="protein sequence ID" value="OIW06398"/>
    <property type="gene ID" value="TanjilG_13584"/>
</dbReference>
<feature type="chain" id="PRO_5012091632" description="Pectinesterase inhibitor domain-containing protein" evidence="1">
    <location>
        <begin position="28"/>
        <end position="174"/>
    </location>
</feature>
<protein>
    <recommendedName>
        <fullName evidence="2">Pectinesterase inhibitor domain-containing protein</fullName>
    </recommendedName>
</protein>
<dbReference type="AlphaFoldDB" id="A0A1J7H0Z1"/>
<dbReference type="GO" id="GO:0004857">
    <property type="term" value="F:enzyme inhibitor activity"/>
    <property type="evidence" value="ECO:0007669"/>
    <property type="project" value="InterPro"/>
</dbReference>
<dbReference type="InterPro" id="IPR035513">
    <property type="entry name" value="Invertase/methylesterase_inhib"/>
</dbReference>
<dbReference type="STRING" id="3871.A0A1J7H0Z1"/>